<evidence type="ECO:0000313" key="10">
    <source>
        <dbReference type="EMBL" id="KAJ3605205.1"/>
    </source>
</evidence>
<dbReference type="InterPro" id="IPR007369">
    <property type="entry name" value="Peptidase_A22B_SPP"/>
</dbReference>
<feature type="transmembrane region" description="Helical" evidence="9">
    <location>
        <begin position="578"/>
        <end position="599"/>
    </location>
</feature>
<dbReference type="GO" id="GO:0042500">
    <property type="term" value="F:aspartic endopeptidase activity, intramembrane cleaving"/>
    <property type="evidence" value="ECO:0007669"/>
    <property type="project" value="InterPro"/>
</dbReference>
<dbReference type="AlphaFoldDB" id="A0A9Q0EDE7"/>
<dbReference type="GO" id="GO:0033619">
    <property type="term" value="P:membrane protein proteolysis"/>
    <property type="evidence" value="ECO:0007669"/>
    <property type="project" value="TreeGrafter"/>
</dbReference>
<evidence type="ECO:0000256" key="1">
    <source>
        <dbReference type="ARBA" id="ARBA00004127"/>
    </source>
</evidence>
<feature type="compositionally biased region" description="Pro residues" evidence="8">
    <location>
        <begin position="390"/>
        <end position="402"/>
    </location>
</feature>
<feature type="transmembrane region" description="Helical" evidence="9">
    <location>
        <begin position="816"/>
        <end position="834"/>
    </location>
</feature>
<evidence type="ECO:0000256" key="6">
    <source>
        <dbReference type="ARBA" id="ARBA00022989"/>
    </source>
</evidence>
<evidence type="ECO:0000313" key="11">
    <source>
        <dbReference type="Proteomes" id="UP001148018"/>
    </source>
</evidence>
<feature type="region of interest" description="Disordered" evidence="8">
    <location>
        <begin position="384"/>
        <end position="405"/>
    </location>
</feature>
<evidence type="ECO:0000256" key="2">
    <source>
        <dbReference type="ARBA" id="ARBA00004366"/>
    </source>
</evidence>
<evidence type="ECO:0000256" key="9">
    <source>
        <dbReference type="SAM" id="Phobius"/>
    </source>
</evidence>
<protein>
    <recommendedName>
        <fullName evidence="12">Signal peptide peptidase-like 3</fullName>
    </recommendedName>
</protein>
<keyword evidence="7 9" id="KW-0472">Membrane</keyword>
<dbReference type="GO" id="GO:0006465">
    <property type="term" value="P:signal peptide processing"/>
    <property type="evidence" value="ECO:0007669"/>
    <property type="project" value="TreeGrafter"/>
</dbReference>
<feature type="transmembrane region" description="Helical" evidence="9">
    <location>
        <begin position="671"/>
        <end position="692"/>
    </location>
</feature>
<feature type="transmembrane region" description="Helical" evidence="9">
    <location>
        <begin position="787"/>
        <end position="810"/>
    </location>
</feature>
<dbReference type="GO" id="GO:0098553">
    <property type="term" value="C:lumenal side of endoplasmic reticulum membrane"/>
    <property type="evidence" value="ECO:0007669"/>
    <property type="project" value="TreeGrafter"/>
</dbReference>
<name>A0A9Q0EDE7_9TELE</name>
<keyword evidence="6 9" id="KW-1133">Transmembrane helix</keyword>
<comment type="caution">
    <text evidence="10">The sequence shown here is derived from an EMBL/GenBank/DDBJ whole genome shotgun (WGS) entry which is preliminary data.</text>
</comment>
<evidence type="ECO:0000256" key="4">
    <source>
        <dbReference type="ARBA" id="ARBA00022692"/>
    </source>
</evidence>
<feature type="transmembrane region" description="Helical" evidence="9">
    <location>
        <begin position="645"/>
        <end position="664"/>
    </location>
</feature>
<feature type="transmembrane region" description="Helical" evidence="9">
    <location>
        <begin position="620"/>
        <end position="639"/>
    </location>
</feature>
<dbReference type="PANTHER" id="PTHR12174:SF22">
    <property type="entry name" value="SIGNAL PEPTIDE PEPTIDASE-LIKE 3"/>
    <property type="match status" value="1"/>
</dbReference>
<feature type="transmembrane region" description="Helical" evidence="9">
    <location>
        <begin position="500"/>
        <end position="519"/>
    </location>
</feature>
<proteinExistence type="inferred from homology"/>
<evidence type="ECO:0008006" key="12">
    <source>
        <dbReference type="Google" id="ProtNLM"/>
    </source>
</evidence>
<dbReference type="PRINTS" id="PR01217">
    <property type="entry name" value="PRICHEXTENSN"/>
</dbReference>
<dbReference type="InterPro" id="IPR006639">
    <property type="entry name" value="Preselin/SPP"/>
</dbReference>
<dbReference type="GO" id="GO:0030660">
    <property type="term" value="C:Golgi-associated vesicle membrane"/>
    <property type="evidence" value="ECO:0007669"/>
    <property type="project" value="TreeGrafter"/>
</dbReference>
<gene>
    <name evidence="10" type="ORF">NHX12_027255</name>
</gene>
<dbReference type="SMART" id="SM00730">
    <property type="entry name" value="PSN"/>
    <property type="match status" value="1"/>
</dbReference>
<accession>A0A9Q0EDE7</accession>
<keyword evidence="5" id="KW-0378">Hydrolase</keyword>
<sequence length="858" mass="92286">MSVQRVGSSPQLGTVGPCFSTSGLHQQGERRSRSGMKRQTFQPTDDLLSSVYMEVEFHVLSPISPIASPISSPIASPIASPISSPIATPISSPIASPIASPISSPIASPISSPISSPIYSPIASPIASPISSPIASPISSTISSPPMQQQVTLTPSPPPCTTTSTITSNLHYHSTITSTLHHHLHPAPSPPTYTITPPSPPPCTITSILHHHLHPAPSPPPCTITSILHHHLHPAPSPPTYTITPPSPPPCTITSILHHHLHPASSPPPCTITSILHHHLQPTLSLHHHLHPAPSPPPCTITSNLHYHSTITSTLHHHLHPAPSPPTYTITPPSPPPCTITSNLHYHSTITSTLHHHLHPAPSPPPCTITSNLHYHSTITSTLHHHLHPAPSPAPPPPPSPPTCTITSTMHHYLHHHLQPTLSLHHHLHPAPPPPSCPTVSFHGDPIPGVAADGMAEQGYTSWSAGGTGLLLLVEYGGVQEEPGCSCTPPAYSLVDSSQVSTFLISILLIVYGSFRSLNMDCENQEKDKDGNPTAPGFNNGANNSIQTIDSTQALFLPIGASVSLLVMFFFFDSVQVVFTICTAVLATIAFAFLLLPMCQYLTRPCSSQNKISFGCCGRFTLAELLSFSLSMMLVLIWVLTGHWLLMDALAMGLCVAMIAFVRLPSLKVSCLLLSGLLIYDVFWVFFSAYIFNSNVMVKVATQPAENPIDVLSRKLHLGPGVGRDVPRLSLPGKLVFPSSSGSHFSMLGIGDIVMPGLLLCFVLRYDNYKKQASGETPTPGRMQRVSYFHCTLVGYFVGLLTATVASRIHRAAQPALLYLVPFTLLPLLTMAYLKGDLKRMWSEPFHTKATSSRFLEV</sequence>
<comment type="similarity">
    <text evidence="3">Belongs to the peptidase A22B family.</text>
</comment>
<evidence type="ECO:0000256" key="7">
    <source>
        <dbReference type="ARBA" id="ARBA00023136"/>
    </source>
</evidence>
<organism evidence="10 11">
    <name type="scientific">Muraenolepis orangiensis</name>
    <name type="common">Patagonian moray cod</name>
    <dbReference type="NCBI Taxonomy" id="630683"/>
    <lineage>
        <taxon>Eukaryota</taxon>
        <taxon>Metazoa</taxon>
        <taxon>Chordata</taxon>
        <taxon>Craniata</taxon>
        <taxon>Vertebrata</taxon>
        <taxon>Euteleostomi</taxon>
        <taxon>Actinopterygii</taxon>
        <taxon>Neopterygii</taxon>
        <taxon>Teleostei</taxon>
        <taxon>Neoteleostei</taxon>
        <taxon>Acanthomorphata</taxon>
        <taxon>Zeiogadaria</taxon>
        <taxon>Gadariae</taxon>
        <taxon>Gadiformes</taxon>
        <taxon>Muraenolepidoidei</taxon>
        <taxon>Muraenolepididae</taxon>
        <taxon>Muraenolepis</taxon>
    </lineage>
</organism>
<keyword evidence="4 9" id="KW-0812">Transmembrane</keyword>
<evidence type="ECO:0000256" key="3">
    <source>
        <dbReference type="ARBA" id="ARBA00006859"/>
    </source>
</evidence>
<evidence type="ECO:0000256" key="8">
    <source>
        <dbReference type="SAM" id="MobiDB-lite"/>
    </source>
</evidence>
<feature type="transmembrane region" description="Helical" evidence="9">
    <location>
        <begin position="745"/>
        <end position="766"/>
    </location>
</feature>
<evidence type="ECO:0000256" key="5">
    <source>
        <dbReference type="ARBA" id="ARBA00022801"/>
    </source>
</evidence>
<feature type="compositionally biased region" description="Low complexity" evidence="8">
    <location>
        <begin position="137"/>
        <end position="146"/>
    </location>
</feature>
<feature type="transmembrane region" description="Helical" evidence="9">
    <location>
        <begin position="554"/>
        <end position="572"/>
    </location>
</feature>
<feature type="region of interest" description="Disordered" evidence="8">
    <location>
        <begin position="1"/>
        <end position="41"/>
    </location>
</feature>
<dbReference type="PANTHER" id="PTHR12174">
    <property type="entry name" value="SIGNAL PEPTIDE PEPTIDASE"/>
    <property type="match status" value="1"/>
</dbReference>
<dbReference type="OrthoDB" id="29661at2759"/>
<dbReference type="GO" id="GO:0098554">
    <property type="term" value="C:cytoplasmic side of endoplasmic reticulum membrane"/>
    <property type="evidence" value="ECO:0007669"/>
    <property type="project" value="TreeGrafter"/>
</dbReference>
<dbReference type="Pfam" id="PF04258">
    <property type="entry name" value="Peptidase_A22B"/>
    <property type="match status" value="1"/>
</dbReference>
<dbReference type="Proteomes" id="UP001148018">
    <property type="component" value="Unassembled WGS sequence"/>
</dbReference>
<feature type="compositionally biased region" description="Polar residues" evidence="8">
    <location>
        <begin position="1"/>
        <end position="12"/>
    </location>
</feature>
<dbReference type="EMBL" id="JANIIK010000043">
    <property type="protein sequence ID" value="KAJ3605205.1"/>
    <property type="molecule type" value="Genomic_DNA"/>
</dbReference>
<keyword evidence="11" id="KW-1185">Reference proteome</keyword>
<feature type="region of interest" description="Disordered" evidence="8">
    <location>
        <begin position="137"/>
        <end position="166"/>
    </location>
</feature>
<comment type="subcellular location">
    <subcellularLocation>
        <location evidence="1">Endomembrane system</location>
        <topology evidence="1">Multi-pass membrane protein</topology>
    </subcellularLocation>
    <subcellularLocation>
        <location evidence="2">Membrane</location>
        <topology evidence="2">Multi-pass membrane protein</topology>
        <orientation evidence="2">Lumenal side</orientation>
    </subcellularLocation>
</comment>
<reference evidence="10" key="1">
    <citation type="submission" date="2022-07" db="EMBL/GenBank/DDBJ databases">
        <title>Chromosome-level genome of Muraenolepis orangiensis.</title>
        <authorList>
            <person name="Kim J."/>
        </authorList>
    </citation>
    <scope>NUCLEOTIDE SEQUENCE</scope>
    <source>
        <strain evidence="10">KU_S4_2022</strain>
        <tissue evidence="10">Muscle</tissue>
    </source>
</reference>